<dbReference type="Proteomes" id="UP001205105">
    <property type="component" value="Unassembled WGS sequence"/>
</dbReference>
<dbReference type="PROSITE" id="PS00557">
    <property type="entry name" value="FMN_HYDROXY_ACID_DH_1"/>
    <property type="match status" value="1"/>
</dbReference>
<dbReference type="InterPro" id="IPR012133">
    <property type="entry name" value="Alpha-hydoxy_acid_DH_FMN"/>
</dbReference>
<dbReference type="AlphaFoldDB" id="A0AAD5GYR1"/>
<dbReference type="PANTHER" id="PTHR10578:SF107">
    <property type="entry name" value="2-HYDROXYACID OXIDASE 1"/>
    <property type="match status" value="1"/>
</dbReference>
<keyword evidence="4" id="KW-0560">Oxidoreductase</keyword>
<evidence type="ECO:0000256" key="1">
    <source>
        <dbReference type="ARBA" id="ARBA00001917"/>
    </source>
</evidence>
<dbReference type="GO" id="GO:0019898">
    <property type="term" value="C:extrinsic component of membrane"/>
    <property type="evidence" value="ECO:0007669"/>
    <property type="project" value="InterPro"/>
</dbReference>
<dbReference type="NCBIfam" id="NF040946">
    <property type="entry name" value="PSII_PsbP"/>
    <property type="match status" value="1"/>
</dbReference>
<organism evidence="7 8">
    <name type="scientific">Chlorella ohadii</name>
    <dbReference type="NCBI Taxonomy" id="2649997"/>
    <lineage>
        <taxon>Eukaryota</taxon>
        <taxon>Viridiplantae</taxon>
        <taxon>Chlorophyta</taxon>
        <taxon>core chlorophytes</taxon>
        <taxon>Trebouxiophyceae</taxon>
        <taxon>Chlorellales</taxon>
        <taxon>Chlorellaceae</taxon>
        <taxon>Chlorella clade</taxon>
        <taxon>Chlorella</taxon>
    </lineage>
</organism>
<dbReference type="GO" id="GO:0016614">
    <property type="term" value="F:oxidoreductase activity, acting on CH-OH group of donors"/>
    <property type="evidence" value="ECO:0007669"/>
    <property type="project" value="UniProtKB-ARBA"/>
</dbReference>
<protein>
    <recommendedName>
        <fullName evidence="6">FMN hydroxy acid dehydrogenase domain-containing protein</fullName>
    </recommendedName>
</protein>
<dbReference type="CDD" id="cd02809">
    <property type="entry name" value="alpha_hydroxyacid_oxid_FMN"/>
    <property type="match status" value="1"/>
</dbReference>
<dbReference type="GO" id="GO:0010181">
    <property type="term" value="F:FMN binding"/>
    <property type="evidence" value="ECO:0007669"/>
    <property type="project" value="InterPro"/>
</dbReference>
<proteinExistence type="inferred from homology"/>
<evidence type="ECO:0000313" key="8">
    <source>
        <dbReference type="Proteomes" id="UP001205105"/>
    </source>
</evidence>
<dbReference type="PROSITE" id="PS51349">
    <property type="entry name" value="FMN_HYDROXY_ACID_DH_2"/>
    <property type="match status" value="1"/>
</dbReference>
<feature type="domain" description="FMN hydroxy acid dehydrogenase" evidence="6">
    <location>
        <begin position="109"/>
        <end position="505"/>
    </location>
</feature>
<dbReference type="Gene3D" id="3.20.20.70">
    <property type="entry name" value="Aldolase class I"/>
    <property type="match status" value="1"/>
</dbReference>
<keyword evidence="8" id="KW-1185">Reference proteome</keyword>
<comment type="cofactor">
    <cofactor evidence="1">
        <name>FMN</name>
        <dbReference type="ChEBI" id="CHEBI:58210"/>
    </cofactor>
</comment>
<dbReference type="InterPro" id="IPR008259">
    <property type="entry name" value="FMN_hydac_DH_AS"/>
</dbReference>
<dbReference type="GO" id="GO:0009654">
    <property type="term" value="C:photosystem II oxygen evolving complex"/>
    <property type="evidence" value="ECO:0007669"/>
    <property type="project" value="InterPro"/>
</dbReference>
<dbReference type="EMBL" id="JADXDR010000152">
    <property type="protein sequence ID" value="KAI7837439.1"/>
    <property type="molecule type" value="Genomic_DNA"/>
</dbReference>
<dbReference type="InterPro" id="IPR013785">
    <property type="entry name" value="Aldolase_TIM"/>
</dbReference>
<dbReference type="GO" id="GO:0015979">
    <property type="term" value="P:photosynthesis"/>
    <property type="evidence" value="ECO:0007669"/>
    <property type="project" value="InterPro"/>
</dbReference>
<evidence type="ECO:0000256" key="3">
    <source>
        <dbReference type="ARBA" id="ARBA00022643"/>
    </source>
</evidence>
<evidence type="ECO:0000313" key="7">
    <source>
        <dbReference type="EMBL" id="KAI7837439.1"/>
    </source>
</evidence>
<dbReference type="FunFam" id="3.20.20.70:FF:000029">
    <property type="entry name" value="L-lactate dehydrogenase"/>
    <property type="match status" value="1"/>
</dbReference>
<evidence type="ECO:0000256" key="2">
    <source>
        <dbReference type="ARBA" id="ARBA00022630"/>
    </source>
</evidence>
<dbReference type="Pfam" id="PF01070">
    <property type="entry name" value="FMN_dh"/>
    <property type="match status" value="1"/>
</dbReference>
<keyword evidence="3" id="KW-0288">FMN</keyword>
<keyword evidence="2" id="KW-0285">Flavoprotein</keyword>
<dbReference type="SUPFAM" id="SSF55724">
    <property type="entry name" value="Mog1p/PsbP-like"/>
    <property type="match status" value="1"/>
</dbReference>
<name>A0AAD5GYR1_9CHLO</name>
<dbReference type="Gene3D" id="3.40.1000.10">
    <property type="entry name" value="Mog1/PsbP, alpha/beta/alpha sandwich"/>
    <property type="match status" value="1"/>
</dbReference>
<dbReference type="SUPFAM" id="SSF51395">
    <property type="entry name" value="FMN-linked oxidoreductases"/>
    <property type="match status" value="1"/>
</dbReference>
<dbReference type="GO" id="GO:0005509">
    <property type="term" value="F:calcium ion binding"/>
    <property type="evidence" value="ECO:0007669"/>
    <property type="project" value="InterPro"/>
</dbReference>
<accession>A0AAD5GYR1</accession>
<comment type="similarity">
    <text evidence="5">Belongs to the FMN-dependent alpha-hydroxy acid dehydrogenase family.</text>
</comment>
<sequence length="697" mass="74546">MDKPIPSRWHLNTIVRHLRTLCVICGQLDAGHSKPQPGSAPTHAVAPRRTSHILTDGMLSAAPGALGVLALPATVFVASVAAGRLLRHLVHTSAAASSAAATPSEPRNGLPKRYSNLEELEADAQPLLTPQAYGYYSGGSDNEWTLAENKAALGRYRLLPRVLVDVSTVDMSTTLLGQRLASPILFAPMAQQRLCHPDGELAMARAAAASGLPYILSTMATSSIQEVAEAVAAAPEGGWPCDPTLWFQIYVLKRRDVTEMMIQEVERLGYKALIVTVDAPRLGHREADDKSKYSLPPHLSMKAGLGAGWWGGVARPVAGLDGSNLELITKAAATTEGVATDGSKFGRHFSDLFDQRLTWEFLPWLKQASKLPVLLKGVLSPDDARKAVELGADGIIISNHGGRQLNYSPAAVDMLPAIAEAVQGAVPLLVDGGITRGTDVIKCLALGASAVLVGRPLLWALTLGGQKGVEEALALLHYELELSMALLGCPSVDQITRDYVIQPPGYPLDIPAARRPTCYLSLAALGGNLFGVTSWLLGLDGGRLAESSRLDVLVPVGGFRRCLDAQNGEENISVVVAPIREGFTLQRMGSPEEAAQRFLETTVAPEGSGRTARLLGAGSRRDASGQLYYWQEFTVQSDAFNRHNLSVYSARNGLLYTLNAQCPEERWAADEPAFRRAAESFTILNSGVATAGFPDRL</sequence>
<evidence type="ECO:0000256" key="4">
    <source>
        <dbReference type="ARBA" id="ARBA00023002"/>
    </source>
</evidence>
<evidence type="ECO:0000259" key="6">
    <source>
        <dbReference type="PROSITE" id="PS51349"/>
    </source>
</evidence>
<dbReference type="Pfam" id="PF01789">
    <property type="entry name" value="PsbP"/>
    <property type="match status" value="1"/>
</dbReference>
<dbReference type="InterPro" id="IPR037396">
    <property type="entry name" value="FMN_HAD"/>
</dbReference>
<dbReference type="PANTHER" id="PTHR10578">
    <property type="entry name" value="S -2-HYDROXY-ACID OXIDASE-RELATED"/>
    <property type="match status" value="1"/>
</dbReference>
<dbReference type="InterPro" id="IPR016123">
    <property type="entry name" value="Mog1/PsbP_a/b/a-sand"/>
</dbReference>
<reference evidence="7" key="1">
    <citation type="submission" date="2020-11" db="EMBL/GenBank/DDBJ databases">
        <title>Chlorella ohadii genome sequencing and assembly.</title>
        <authorList>
            <person name="Murik O."/>
            <person name="Treves H."/>
            <person name="Kedem I."/>
            <person name="Shotland Y."/>
            <person name="Kaplan A."/>
        </authorList>
    </citation>
    <scope>NUCLEOTIDE SEQUENCE</scope>
    <source>
        <strain evidence="7">1</strain>
    </source>
</reference>
<evidence type="ECO:0000256" key="5">
    <source>
        <dbReference type="ARBA" id="ARBA00024042"/>
    </source>
</evidence>
<gene>
    <name evidence="7" type="ORF">COHA_008697</name>
</gene>
<dbReference type="InterPro" id="IPR000262">
    <property type="entry name" value="FMN-dep_DH"/>
</dbReference>
<comment type="caution">
    <text evidence="7">The sequence shown here is derived from an EMBL/GenBank/DDBJ whole genome shotgun (WGS) entry which is preliminary data.</text>
</comment>
<dbReference type="InterPro" id="IPR002683">
    <property type="entry name" value="PsbP_C"/>
</dbReference>